<evidence type="ECO:0000313" key="1">
    <source>
        <dbReference type="EMBL" id="QIX02446.1"/>
    </source>
</evidence>
<evidence type="ECO:0000313" key="2">
    <source>
        <dbReference type="Proteomes" id="UP000503462"/>
    </source>
</evidence>
<sequence>MPAQDDSLYLTMAILNILCYRQAPDRPERKGWHLFIDQLCHMCDHESDAKSVCCNAGVKKEGALVLLFATRAKDPDESVQHLQWLLSVLRPVSGMSSDRRLKLLREIQDKCLARSTERISNYKDNLRKRISRTSEVTPADPELTDDLSTCLDQKQTNTELCQWAYDFKETALGQRLSSHCAQSVHAQPWLEVQHYIGRLRSWHRAARILVNLSARLGNLLNDITVALIPLPTLPLGKGSRKDPPASPPDLGSTLEMICQGLSVEQVKQKLRQALTEHKESEQKLDLESLINKIFKRRATTYDVHPEVAMADYIQRHGLRFLDRYRYIGCSKPSCYCCSLYLREHPLRLATRPSHNRVWMRWCYPLCPEDQNEDERRRWDIQRLRFGRKMAAETKRCLLREGRARGWLRDSTTGRTVGSTLLEGLLLTELGDLRINAER</sequence>
<dbReference type="PANTHER" id="PTHR42037">
    <property type="match status" value="1"/>
</dbReference>
<dbReference type="PANTHER" id="PTHR42037:SF1">
    <property type="match status" value="1"/>
</dbReference>
<proteinExistence type="predicted"/>
<dbReference type="OrthoDB" id="3251507at2759"/>
<organism evidence="1 2">
    <name type="scientific">Peltaster fructicola</name>
    <dbReference type="NCBI Taxonomy" id="286661"/>
    <lineage>
        <taxon>Eukaryota</taxon>
        <taxon>Fungi</taxon>
        <taxon>Dikarya</taxon>
        <taxon>Ascomycota</taxon>
        <taxon>Pezizomycotina</taxon>
        <taxon>Dothideomycetes</taxon>
        <taxon>Dothideomycetes incertae sedis</taxon>
        <taxon>Peltaster</taxon>
    </lineage>
</organism>
<dbReference type="Proteomes" id="UP000503462">
    <property type="component" value="Chromosome 5"/>
</dbReference>
<name>A0A6H0Y628_9PEZI</name>
<accession>A0A6H0Y628</accession>
<dbReference type="AlphaFoldDB" id="A0A6H0Y628"/>
<protein>
    <submittedName>
        <fullName evidence="1">Uncharacterized protein</fullName>
    </submittedName>
</protein>
<keyword evidence="2" id="KW-1185">Reference proteome</keyword>
<dbReference type="Pfam" id="PF14441">
    <property type="entry name" value="OTT_1508_deam"/>
    <property type="match status" value="1"/>
</dbReference>
<dbReference type="InterPro" id="IPR027796">
    <property type="entry name" value="OTT_1508_deam-like"/>
</dbReference>
<reference evidence="1 2" key="1">
    <citation type="journal article" date="2016" name="Sci. Rep.">
        <title>Peltaster fructicola genome reveals evolution from an invasive phytopathogen to an ectophytic parasite.</title>
        <authorList>
            <person name="Xu C."/>
            <person name="Chen H."/>
            <person name="Gleason M.L."/>
            <person name="Xu J.R."/>
            <person name="Liu H."/>
            <person name="Zhang R."/>
            <person name="Sun G."/>
        </authorList>
    </citation>
    <scope>NUCLEOTIDE SEQUENCE [LARGE SCALE GENOMIC DNA]</scope>
    <source>
        <strain evidence="1 2">LNHT1506</strain>
    </source>
</reference>
<dbReference type="EMBL" id="CP051143">
    <property type="protein sequence ID" value="QIX02446.1"/>
    <property type="molecule type" value="Genomic_DNA"/>
</dbReference>
<gene>
    <name evidence="1" type="ORF">AMS68_007963</name>
</gene>